<evidence type="ECO:0000313" key="3">
    <source>
        <dbReference type="Proteomes" id="UP000785200"/>
    </source>
</evidence>
<dbReference type="PANTHER" id="PTHR33112:SF10">
    <property type="entry name" value="TOL"/>
    <property type="match status" value="1"/>
</dbReference>
<comment type="caution">
    <text evidence="2">The sequence shown here is derived from an EMBL/GenBank/DDBJ whole genome shotgun (WGS) entry which is preliminary data.</text>
</comment>
<keyword evidence="3" id="KW-1185">Reference proteome</keyword>
<protein>
    <recommendedName>
        <fullName evidence="1">Heterokaryon incompatibility domain-containing protein</fullName>
    </recommendedName>
</protein>
<dbReference type="OrthoDB" id="5125733at2759"/>
<dbReference type="AlphaFoldDB" id="A0A9P6VJ01"/>
<feature type="domain" description="Heterokaryon incompatibility" evidence="1">
    <location>
        <begin position="11"/>
        <end position="125"/>
    </location>
</feature>
<evidence type="ECO:0000259" key="1">
    <source>
        <dbReference type="Pfam" id="PF06985"/>
    </source>
</evidence>
<dbReference type="Proteomes" id="UP000785200">
    <property type="component" value="Unassembled WGS sequence"/>
</dbReference>
<dbReference type="InterPro" id="IPR010730">
    <property type="entry name" value="HET"/>
</dbReference>
<accession>A0A9P6VJ01</accession>
<sequence length="439" mass="49616">MDAFFKQIPAQALSKTFRHAVDIARYLEFQYLWVDSLCIIQDDKDDLTNQASLMCSIYGGSGINIMASGAFDGSQGCFYDRPSSWRSHITVEFSGSEVLFDCVPYRFAGGMTDMPLARRGWVVQEQLLPQRKLFFTRTEVFWKCNETHACETFPEGILPPFTAKDPVTKPISIAMWEKIVAWYSCCDLTVETDKLVAISGIAQLISNGTGEEYIAGMWRQNMEYQLCWRPWNKDGAVGIYRAPSWSWASLNGGINFSYPGKPPLYTGHLCVKVQGLQAQNATLNNSFSQVLRATLRLRCEHLLRTTYKYVSSDVHDGDTLGEIFPPWSQYETFGTILDCTSDPSNPILDNSPFHILPTTLHPGEFYIAEGLVIRATGLARGQYQRVGWFLFQELPGSASFDLEQIGNLFLDANCHAQDEDYAEIRNVEHGKTQRFIDII</sequence>
<dbReference type="Pfam" id="PF06985">
    <property type="entry name" value="HET"/>
    <property type="match status" value="1"/>
</dbReference>
<dbReference type="PANTHER" id="PTHR33112">
    <property type="entry name" value="DOMAIN PROTEIN, PUTATIVE-RELATED"/>
    <property type="match status" value="1"/>
</dbReference>
<evidence type="ECO:0000313" key="2">
    <source>
        <dbReference type="EMBL" id="KAG0648996.1"/>
    </source>
</evidence>
<reference evidence="2" key="1">
    <citation type="submission" date="2019-07" db="EMBL/GenBank/DDBJ databases">
        <title>Hyphodiscus hymeniophilus genome sequencing and assembly.</title>
        <authorList>
            <person name="Kramer G."/>
            <person name="Nodwell J."/>
        </authorList>
    </citation>
    <scope>NUCLEOTIDE SEQUENCE</scope>
    <source>
        <strain evidence="2">ATCC 34498</strain>
    </source>
</reference>
<name>A0A9P6VJ01_9HELO</name>
<dbReference type="EMBL" id="VNKQ01000009">
    <property type="protein sequence ID" value="KAG0648996.1"/>
    <property type="molecule type" value="Genomic_DNA"/>
</dbReference>
<organism evidence="2 3">
    <name type="scientific">Hyphodiscus hymeniophilus</name>
    <dbReference type="NCBI Taxonomy" id="353542"/>
    <lineage>
        <taxon>Eukaryota</taxon>
        <taxon>Fungi</taxon>
        <taxon>Dikarya</taxon>
        <taxon>Ascomycota</taxon>
        <taxon>Pezizomycotina</taxon>
        <taxon>Leotiomycetes</taxon>
        <taxon>Helotiales</taxon>
        <taxon>Hyphodiscaceae</taxon>
        <taxon>Hyphodiscus</taxon>
    </lineage>
</organism>
<proteinExistence type="predicted"/>
<gene>
    <name evidence="2" type="ORF">D0Z07_5001</name>
</gene>